<dbReference type="AlphaFoldDB" id="A0A1Z4MYH1"/>
<name>A0A1Z4MYH1_9CYAN</name>
<dbReference type="SUPFAM" id="SSF52540">
    <property type="entry name" value="P-loop containing nucleoside triphosphate hydrolases"/>
    <property type="match status" value="1"/>
</dbReference>
<dbReference type="KEGG" id="ttq:NIES37_24490"/>
<accession>A0A1Z4MYH1</accession>
<organism evidence="1 2">
    <name type="scientific">Tolypothrix tenuis PCC 7101</name>
    <dbReference type="NCBI Taxonomy" id="231146"/>
    <lineage>
        <taxon>Bacteria</taxon>
        <taxon>Bacillati</taxon>
        <taxon>Cyanobacteriota</taxon>
        <taxon>Cyanophyceae</taxon>
        <taxon>Nostocales</taxon>
        <taxon>Tolypothrichaceae</taxon>
        <taxon>Tolypothrix</taxon>
    </lineage>
</organism>
<gene>
    <name evidence="1" type="ORF">NIES37_24490</name>
</gene>
<evidence type="ECO:0000313" key="2">
    <source>
        <dbReference type="Proteomes" id="UP000218785"/>
    </source>
</evidence>
<keyword evidence="2" id="KW-1185">Reference proteome</keyword>
<dbReference type="Proteomes" id="UP000218785">
    <property type="component" value="Chromosome"/>
</dbReference>
<protein>
    <submittedName>
        <fullName evidence="1">WD-40 repeat-containing protein</fullName>
    </submittedName>
</protein>
<proteinExistence type="predicted"/>
<sequence>MGKTSLAVKLQEQIHGDFKYVIRRSLKNAPPLSELLGSLLKLLSKDENIDIPDNINIRIARLINYLSSHRYLLLLDDGEEILQPRELMGQYRQGFEDYEKLFRQVGERPHQSCLLLISREKPKIIESLEDNTQRVRSYQIQGLDDEAAKEIFKIKSFSGSESRLNELINLYQSNPFKLNIVARTIQELFGGSVTNFLDQATLDFNDISNLIDTQFQRLSDLEKEIMYGLASAGQPLLLTDLRQQINKKGITDAMKSLTGRGLIEKTEGEKHFTLQRIVMKYVNRKLSR</sequence>
<reference evidence="1 2" key="1">
    <citation type="submission" date="2017-06" db="EMBL/GenBank/DDBJ databases">
        <title>Genome sequencing of cyanobaciteial culture collection at National Institute for Environmental Studies (NIES).</title>
        <authorList>
            <person name="Hirose Y."/>
            <person name="Shimura Y."/>
            <person name="Fujisawa T."/>
            <person name="Nakamura Y."/>
            <person name="Kawachi M."/>
        </authorList>
    </citation>
    <scope>NUCLEOTIDE SEQUENCE [LARGE SCALE GENOMIC DNA]</scope>
    <source>
        <strain evidence="1 2">NIES-37</strain>
    </source>
</reference>
<dbReference type="EMBL" id="AP018248">
    <property type="protein sequence ID" value="BAY98499.1"/>
    <property type="molecule type" value="Genomic_DNA"/>
</dbReference>
<dbReference type="Gene3D" id="3.40.50.300">
    <property type="entry name" value="P-loop containing nucleotide triphosphate hydrolases"/>
    <property type="match status" value="1"/>
</dbReference>
<dbReference type="InterPro" id="IPR027417">
    <property type="entry name" value="P-loop_NTPase"/>
</dbReference>
<evidence type="ECO:0000313" key="1">
    <source>
        <dbReference type="EMBL" id="BAY98499.1"/>
    </source>
</evidence>